<name>A0A381WMT2_9ZZZZ</name>
<dbReference type="CDD" id="cd08946">
    <property type="entry name" value="SDR_e"/>
    <property type="match status" value="1"/>
</dbReference>
<dbReference type="Pfam" id="PF01370">
    <property type="entry name" value="Epimerase"/>
    <property type="match status" value="1"/>
</dbReference>
<dbReference type="PANTHER" id="PTHR43245">
    <property type="entry name" value="BIFUNCTIONAL POLYMYXIN RESISTANCE PROTEIN ARNA"/>
    <property type="match status" value="1"/>
</dbReference>
<protein>
    <recommendedName>
        <fullName evidence="1">NAD-dependent epimerase/dehydratase domain-containing protein</fullName>
    </recommendedName>
</protein>
<evidence type="ECO:0000313" key="2">
    <source>
        <dbReference type="EMBL" id="SVA53267.1"/>
    </source>
</evidence>
<dbReference type="InterPro" id="IPR036291">
    <property type="entry name" value="NAD(P)-bd_dom_sf"/>
</dbReference>
<dbReference type="SUPFAM" id="SSF51735">
    <property type="entry name" value="NAD(P)-binding Rossmann-fold domains"/>
    <property type="match status" value="1"/>
</dbReference>
<feature type="domain" description="NAD-dependent epimerase/dehydratase" evidence="1">
    <location>
        <begin position="6"/>
        <end position="242"/>
    </location>
</feature>
<evidence type="ECO:0000259" key="1">
    <source>
        <dbReference type="Pfam" id="PF01370"/>
    </source>
</evidence>
<dbReference type="AlphaFoldDB" id="A0A381WMT2"/>
<dbReference type="EMBL" id="UINC01012164">
    <property type="protein sequence ID" value="SVA53267.1"/>
    <property type="molecule type" value="Genomic_DNA"/>
</dbReference>
<dbReference type="InterPro" id="IPR001509">
    <property type="entry name" value="Epimerase_deHydtase"/>
</dbReference>
<dbReference type="PANTHER" id="PTHR43245:SF23">
    <property type="entry name" value="NAD(P)-BINDING DOMAIN-CONTAINING PROTEIN"/>
    <property type="match status" value="1"/>
</dbReference>
<accession>A0A381WMT2</accession>
<organism evidence="2">
    <name type="scientific">marine metagenome</name>
    <dbReference type="NCBI Taxonomy" id="408172"/>
    <lineage>
        <taxon>unclassified sequences</taxon>
        <taxon>metagenomes</taxon>
        <taxon>ecological metagenomes</taxon>
    </lineage>
</organism>
<gene>
    <name evidence="2" type="ORF">METZ01_LOCUS106121</name>
</gene>
<sequence length="324" mass="36749">MTSDTILICGGAGYIGSALTSRILKETNYKVKVFDQLLYGGDSLYPFFNYSDRFKFIQGDLRTFDLGGLLDNVDYVVNLAALVGEPICKKFPKETQEINFDANIKLAKKAEEKGIDRYVFTSTCSNYGLSAGDKMLDENAKLDPISLYAESKVNSEKMLLEQLPKLQTTVLRCATAYGLASRVRFDLILHEFIRDAWTKMKIYVYGAESWRPIVHVDDIARAILLIIKNSNALNEKVVYNIGSNDQNFQKKSLAELVANRLKTNIEITTTKKDPRNYRVLFDKFAKELKFETLHKPAETIDQIAYALESGLIDDRVLFESVNVR</sequence>
<proteinExistence type="predicted"/>
<dbReference type="InterPro" id="IPR050177">
    <property type="entry name" value="Lipid_A_modif_metabolic_enz"/>
</dbReference>
<reference evidence="2" key="1">
    <citation type="submission" date="2018-05" db="EMBL/GenBank/DDBJ databases">
        <authorList>
            <person name="Lanie J.A."/>
            <person name="Ng W.-L."/>
            <person name="Kazmierczak K.M."/>
            <person name="Andrzejewski T.M."/>
            <person name="Davidsen T.M."/>
            <person name="Wayne K.J."/>
            <person name="Tettelin H."/>
            <person name="Glass J.I."/>
            <person name="Rusch D."/>
            <person name="Podicherti R."/>
            <person name="Tsui H.-C.T."/>
            <person name="Winkler M.E."/>
        </authorList>
    </citation>
    <scope>NUCLEOTIDE SEQUENCE</scope>
</reference>
<dbReference type="Gene3D" id="3.40.50.720">
    <property type="entry name" value="NAD(P)-binding Rossmann-like Domain"/>
    <property type="match status" value="1"/>
</dbReference>